<comment type="caution">
    <text evidence="1">The sequence shown here is derived from an EMBL/GenBank/DDBJ whole genome shotgun (WGS) entry which is preliminary data.</text>
</comment>
<evidence type="ECO:0000313" key="1">
    <source>
        <dbReference type="EMBL" id="MPN60947.1"/>
    </source>
</evidence>
<dbReference type="EMBL" id="VSSQ01136878">
    <property type="protein sequence ID" value="MPN60947.1"/>
    <property type="molecule type" value="Genomic_DNA"/>
</dbReference>
<sequence>MLGLCQDALLDGFEHTRKRDLNSALTAEFCVQGFLAGGLLGTTTLGPGDTTDGDIIGIAFIAQGCQLQPETCMLQTLLNGYGALWRFFLNVSTA</sequence>
<gene>
    <name evidence="1" type="ORF">SDC9_208680</name>
</gene>
<accession>A0A645JC89</accession>
<dbReference type="AlphaFoldDB" id="A0A645JC89"/>
<name>A0A645JC89_9ZZZZ</name>
<organism evidence="1">
    <name type="scientific">bioreactor metagenome</name>
    <dbReference type="NCBI Taxonomy" id="1076179"/>
    <lineage>
        <taxon>unclassified sequences</taxon>
        <taxon>metagenomes</taxon>
        <taxon>ecological metagenomes</taxon>
    </lineage>
</organism>
<protein>
    <submittedName>
        <fullName evidence="1">Uncharacterized protein</fullName>
    </submittedName>
</protein>
<reference evidence="1" key="1">
    <citation type="submission" date="2019-08" db="EMBL/GenBank/DDBJ databases">
        <authorList>
            <person name="Kucharzyk K."/>
            <person name="Murdoch R.W."/>
            <person name="Higgins S."/>
            <person name="Loffler F."/>
        </authorList>
    </citation>
    <scope>NUCLEOTIDE SEQUENCE</scope>
</reference>
<proteinExistence type="predicted"/>